<keyword evidence="4" id="KW-1185">Reference proteome</keyword>
<dbReference type="HOGENOM" id="CLU_1055895_0_0_1"/>
<dbReference type="EMBL" id="CAQQ02087494">
    <property type="status" value="NOT_ANNOTATED_CDS"/>
    <property type="molecule type" value="Genomic_DNA"/>
</dbReference>
<evidence type="ECO:0000259" key="2">
    <source>
        <dbReference type="Pfam" id="PF00615"/>
    </source>
</evidence>
<sequence length="264" mass="30461">SSLVGFYFAVEELKHAPKAAWNQLGTEIFYTYIRVPKPEFSIDKGDRKRIETFLLGDSGVEVFFDIQKNVLTSLQDKYYPPFLLSKQFRLLKDELASDDYKDPTILMMPFTDRTDDEQTTSIQSESTVDLSTHSTYSRKKLEQIQERLDTKNQALEALKYSVKPESKVLSILEKEIEWLKSEKRQTEAHISRTNAWTDFLGKWRCTIQSIDVGGDDKDSLQIMILVHVNEDINAPKDAIATSNISSGWVVMRSLSQFHDLHRKL</sequence>
<reference evidence="3" key="2">
    <citation type="submission" date="2015-06" db="UniProtKB">
        <authorList>
            <consortium name="EnsemblMetazoa"/>
        </authorList>
    </citation>
    <scope>IDENTIFICATION</scope>
</reference>
<dbReference type="PANTHER" id="PTHR22775:SF48">
    <property type="entry name" value="SORTING NEXIN-25"/>
    <property type="match status" value="1"/>
</dbReference>
<name>T1GEU8_MEGSC</name>
<evidence type="ECO:0000313" key="3">
    <source>
        <dbReference type="EnsemblMetazoa" id="MESCA001869-PA"/>
    </source>
</evidence>
<keyword evidence="1" id="KW-0175">Coiled coil</keyword>
<dbReference type="EnsemblMetazoa" id="MESCA001869-RA">
    <property type="protein sequence ID" value="MESCA001869-PA"/>
    <property type="gene ID" value="MESCA001869"/>
</dbReference>
<evidence type="ECO:0000256" key="1">
    <source>
        <dbReference type="SAM" id="Coils"/>
    </source>
</evidence>
<dbReference type="InterPro" id="IPR044926">
    <property type="entry name" value="RGS_subdomain_2"/>
</dbReference>
<dbReference type="PANTHER" id="PTHR22775">
    <property type="entry name" value="SORTING NEXIN"/>
    <property type="match status" value="1"/>
</dbReference>
<dbReference type="Gene3D" id="1.10.167.10">
    <property type="entry name" value="Regulator of G-protein Signalling 4, domain 2"/>
    <property type="match status" value="1"/>
</dbReference>
<feature type="coiled-coil region" evidence="1">
    <location>
        <begin position="138"/>
        <end position="189"/>
    </location>
</feature>
<dbReference type="Proteomes" id="UP000015102">
    <property type="component" value="Unassembled WGS sequence"/>
</dbReference>
<evidence type="ECO:0000313" key="4">
    <source>
        <dbReference type="Proteomes" id="UP000015102"/>
    </source>
</evidence>
<protein>
    <recommendedName>
        <fullName evidence="2">RGS domain-containing protein</fullName>
    </recommendedName>
</protein>
<reference evidence="4" key="1">
    <citation type="submission" date="2013-02" db="EMBL/GenBank/DDBJ databases">
        <authorList>
            <person name="Hughes D."/>
        </authorList>
    </citation>
    <scope>NUCLEOTIDE SEQUENCE</scope>
    <source>
        <strain>Durham</strain>
        <strain evidence="4">NC isolate 2 -- Noor lab</strain>
    </source>
</reference>
<dbReference type="STRING" id="36166.T1GEU8"/>
<dbReference type="SUPFAM" id="SSF48097">
    <property type="entry name" value="Regulator of G-protein signaling, RGS"/>
    <property type="match status" value="1"/>
</dbReference>
<dbReference type="InterPro" id="IPR016137">
    <property type="entry name" value="RGS"/>
</dbReference>
<proteinExistence type="predicted"/>
<dbReference type="AlphaFoldDB" id="T1GEU8"/>
<organism evidence="3 4">
    <name type="scientific">Megaselia scalaris</name>
    <name type="common">Humpbacked fly</name>
    <name type="synonym">Phora scalaris</name>
    <dbReference type="NCBI Taxonomy" id="36166"/>
    <lineage>
        <taxon>Eukaryota</taxon>
        <taxon>Metazoa</taxon>
        <taxon>Ecdysozoa</taxon>
        <taxon>Arthropoda</taxon>
        <taxon>Hexapoda</taxon>
        <taxon>Insecta</taxon>
        <taxon>Pterygota</taxon>
        <taxon>Neoptera</taxon>
        <taxon>Endopterygota</taxon>
        <taxon>Diptera</taxon>
        <taxon>Brachycera</taxon>
        <taxon>Muscomorpha</taxon>
        <taxon>Platypezoidea</taxon>
        <taxon>Phoridae</taxon>
        <taxon>Megaseliini</taxon>
        <taxon>Megaselia</taxon>
    </lineage>
</organism>
<dbReference type="InterPro" id="IPR036305">
    <property type="entry name" value="RGS_sf"/>
</dbReference>
<feature type="domain" description="RGS" evidence="2">
    <location>
        <begin position="3"/>
        <end position="89"/>
    </location>
</feature>
<dbReference type="Pfam" id="PF00615">
    <property type="entry name" value="RGS"/>
    <property type="match status" value="1"/>
</dbReference>
<dbReference type="GO" id="GO:0035091">
    <property type="term" value="F:phosphatidylinositol binding"/>
    <property type="evidence" value="ECO:0007669"/>
    <property type="project" value="TreeGrafter"/>
</dbReference>
<accession>T1GEU8</accession>